<reference evidence="1" key="1">
    <citation type="journal article" date="2015" name="Nature">
        <title>Complex archaea that bridge the gap between prokaryotes and eukaryotes.</title>
        <authorList>
            <person name="Spang A."/>
            <person name="Saw J.H."/>
            <person name="Jorgensen S.L."/>
            <person name="Zaremba-Niedzwiedzka K."/>
            <person name="Martijn J."/>
            <person name="Lind A.E."/>
            <person name="van Eijk R."/>
            <person name="Schleper C."/>
            <person name="Guy L."/>
            <person name="Ettema T.J."/>
        </authorList>
    </citation>
    <scope>NUCLEOTIDE SEQUENCE</scope>
</reference>
<sequence>MLGSNPTAGSLQVSVNGKATRLIYGVSEIYKSPLRTRAMTVRFCLPALGGAEQVSDWQLLKAKLKRLKLRVRFPCLPQIKMEEITKKCELYKCIRKAVYECEACGKKYCRKCAEDESYECMSCYDPVPMLVEIV</sequence>
<organism evidence="1">
    <name type="scientific">marine sediment metagenome</name>
    <dbReference type="NCBI Taxonomy" id="412755"/>
    <lineage>
        <taxon>unclassified sequences</taxon>
        <taxon>metagenomes</taxon>
        <taxon>ecological metagenomes</taxon>
    </lineage>
</organism>
<gene>
    <name evidence="1" type="ORF">LCGC14_1866910</name>
</gene>
<evidence type="ECO:0000313" key="1">
    <source>
        <dbReference type="EMBL" id="KKL94217.1"/>
    </source>
</evidence>
<dbReference type="AlphaFoldDB" id="A0A0F9J4V6"/>
<comment type="caution">
    <text evidence="1">The sequence shown here is derived from an EMBL/GenBank/DDBJ whole genome shotgun (WGS) entry which is preliminary data.</text>
</comment>
<accession>A0A0F9J4V6</accession>
<protein>
    <submittedName>
        <fullName evidence="1">Uncharacterized protein</fullName>
    </submittedName>
</protein>
<name>A0A0F9J4V6_9ZZZZ</name>
<proteinExistence type="predicted"/>
<dbReference type="EMBL" id="LAZR01018983">
    <property type="protein sequence ID" value="KKL94217.1"/>
    <property type="molecule type" value="Genomic_DNA"/>
</dbReference>